<evidence type="ECO:0000313" key="3">
    <source>
        <dbReference type="Proteomes" id="UP001335648"/>
    </source>
</evidence>
<gene>
    <name evidence="2" type="ORF">CesoFtcFv8_005506</name>
</gene>
<sequence>MDESADSPLNRASVRLSDSCRLALLQKDEQNVSTQRGSSERRTGVLRGTGDTSGLVQMKTGEHVKRSERDNETEKGQRKDTHVDL</sequence>
<proteinExistence type="predicted"/>
<name>A0AAN8H9T0_9TELE</name>
<accession>A0AAN8H9T0</accession>
<organism evidence="2 3">
    <name type="scientific">Champsocephalus esox</name>
    <name type="common">pike icefish</name>
    <dbReference type="NCBI Taxonomy" id="159716"/>
    <lineage>
        <taxon>Eukaryota</taxon>
        <taxon>Metazoa</taxon>
        <taxon>Chordata</taxon>
        <taxon>Craniata</taxon>
        <taxon>Vertebrata</taxon>
        <taxon>Euteleostomi</taxon>
        <taxon>Actinopterygii</taxon>
        <taxon>Neopterygii</taxon>
        <taxon>Teleostei</taxon>
        <taxon>Neoteleostei</taxon>
        <taxon>Acanthomorphata</taxon>
        <taxon>Eupercaria</taxon>
        <taxon>Perciformes</taxon>
        <taxon>Notothenioidei</taxon>
        <taxon>Channichthyidae</taxon>
        <taxon>Champsocephalus</taxon>
    </lineage>
</organism>
<protein>
    <submittedName>
        <fullName evidence="2">Uncharacterized protein</fullName>
    </submittedName>
</protein>
<feature type="compositionally biased region" description="Basic and acidic residues" evidence="1">
    <location>
        <begin position="60"/>
        <end position="85"/>
    </location>
</feature>
<keyword evidence="3" id="KW-1185">Reference proteome</keyword>
<comment type="caution">
    <text evidence="2">The sequence shown here is derived from an EMBL/GenBank/DDBJ whole genome shotgun (WGS) entry which is preliminary data.</text>
</comment>
<reference evidence="2 3" key="1">
    <citation type="journal article" date="2023" name="Mol. Biol. Evol.">
        <title>Genomics of Secondarily Temperate Adaptation in the Only Non-Antarctic Icefish.</title>
        <authorList>
            <person name="Rivera-Colon A.G."/>
            <person name="Rayamajhi N."/>
            <person name="Minhas B.F."/>
            <person name="Madrigal G."/>
            <person name="Bilyk K.T."/>
            <person name="Yoon V."/>
            <person name="Hune M."/>
            <person name="Gregory S."/>
            <person name="Cheng C.H.C."/>
            <person name="Catchen J.M."/>
        </authorList>
    </citation>
    <scope>NUCLEOTIDE SEQUENCE [LARGE SCALE GENOMIC DNA]</scope>
    <source>
        <strain evidence="2">JC2023a</strain>
    </source>
</reference>
<feature type="region of interest" description="Disordered" evidence="1">
    <location>
        <begin position="27"/>
        <end position="85"/>
    </location>
</feature>
<dbReference type="AlphaFoldDB" id="A0AAN8H9T0"/>
<evidence type="ECO:0000313" key="2">
    <source>
        <dbReference type="EMBL" id="KAK5907686.1"/>
    </source>
</evidence>
<evidence type="ECO:0000256" key="1">
    <source>
        <dbReference type="SAM" id="MobiDB-lite"/>
    </source>
</evidence>
<dbReference type="EMBL" id="JAULUE010002049">
    <property type="protein sequence ID" value="KAK5907686.1"/>
    <property type="molecule type" value="Genomic_DNA"/>
</dbReference>
<dbReference type="Proteomes" id="UP001335648">
    <property type="component" value="Unassembled WGS sequence"/>
</dbReference>